<keyword evidence="2" id="KW-0472">Membrane</keyword>
<dbReference type="OrthoDB" id="7722975at2759"/>
<dbReference type="InterPro" id="IPR004843">
    <property type="entry name" value="Calcineurin-like_PHP"/>
</dbReference>
<evidence type="ECO:0000256" key="2">
    <source>
        <dbReference type="SAM" id="Phobius"/>
    </source>
</evidence>
<dbReference type="PANTHER" id="PTHR11575">
    <property type="entry name" value="5'-NUCLEOTIDASE-RELATED"/>
    <property type="match status" value="1"/>
</dbReference>
<dbReference type="EMBL" id="SNRW01009598">
    <property type="protein sequence ID" value="KAA6377764.1"/>
    <property type="molecule type" value="Genomic_DNA"/>
</dbReference>
<feature type="region of interest" description="Disordered" evidence="1">
    <location>
        <begin position="508"/>
        <end position="531"/>
    </location>
</feature>
<organism evidence="4 5">
    <name type="scientific">Streblomastix strix</name>
    <dbReference type="NCBI Taxonomy" id="222440"/>
    <lineage>
        <taxon>Eukaryota</taxon>
        <taxon>Metamonada</taxon>
        <taxon>Preaxostyla</taxon>
        <taxon>Oxymonadida</taxon>
        <taxon>Streblomastigidae</taxon>
        <taxon>Streblomastix</taxon>
    </lineage>
</organism>
<dbReference type="Gene3D" id="3.60.21.10">
    <property type="match status" value="1"/>
</dbReference>
<dbReference type="Proteomes" id="UP000324800">
    <property type="component" value="Unassembled WGS sequence"/>
</dbReference>
<accession>A0A5J4V5W0</accession>
<feature type="domain" description="Calcineurin-like phosphoesterase" evidence="3">
    <location>
        <begin position="22"/>
        <end position="223"/>
    </location>
</feature>
<evidence type="ECO:0000313" key="4">
    <source>
        <dbReference type="EMBL" id="KAA6377764.1"/>
    </source>
</evidence>
<dbReference type="Pfam" id="PF00149">
    <property type="entry name" value="Metallophos"/>
    <property type="match status" value="1"/>
</dbReference>
<dbReference type="InterPro" id="IPR029052">
    <property type="entry name" value="Metallo-depent_PP-like"/>
</dbReference>
<dbReference type="PANTHER" id="PTHR11575:SF22">
    <property type="entry name" value="ADL392WP"/>
    <property type="match status" value="1"/>
</dbReference>
<feature type="transmembrane region" description="Helical" evidence="2">
    <location>
        <begin position="545"/>
        <end position="565"/>
    </location>
</feature>
<proteinExistence type="predicted"/>
<evidence type="ECO:0000313" key="5">
    <source>
        <dbReference type="Proteomes" id="UP000324800"/>
    </source>
</evidence>
<dbReference type="GO" id="GO:0009166">
    <property type="term" value="P:nucleotide catabolic process"/>
    <property type="evidence" value="ECO:0007669"/>
    <property type="project" value="InterPro"/>
</dbReference>
<gene>
    <name evidence="4" type="ORF">EZS28_026709</name>
</gene>
<dbReference type="InterPro" id="IPR036907">
    <property type="entry name" value="5'-Nucleotdase_C_sf"/>
</dbReference>
<dbReference type="GO" id="GO:0016787">
    <property type="term" value="F:hydrolase activity"/>
    <property type="evidence" value="ECO:0007669"/>
    <property type="project" value="InterPro"/>
</dbReference>
<dbReference type="Gene3D" id="3.90.780.10">
    <property type="entry name" value="5'-Nucleotidase, C-terminal domain"/>
    <property type="match status" value="1"/>
</dbReference>
<reference evidence="4 5" key="1">
    <citation type="submission" date="2019-03" db="EMBL/GenBank/DDBJ databases">
        <title>Single cell metagenomics reveals metabolic interactions within the superorganism composed of flagellate Streblomastix strix and complex community of Bacteroidetes bacteria on its surface.</title>
        <authorList>
            <person name="Treitli S.C."/>
            <person name="Kolisko M."/>
            <person name="Husnik F."/>
            <person name="Keeling P."/>
            <person name="Hampl V."/>
        </authorList>
    </citation>
    <scope>NUCLEOTIDE SEQUENCE [LARGE SCALE GENOMIC DNA]</scope>
    <source>
        <strain evidence="4">ST1C</strain>
    </source>
</reference>
<dbReference type="SUPFAM" id="SSF56300">
    <property type="entry name" value="Metallo-dependent phosphatases"/>
    <property type="match status" value="1"/>
</dbReference>
<dbReference type="InterPro" id="IPR006179">
    <property type="entry name" value="5_nucleotidase/apyrase"/>
</dbReference>
<dbReference type="AlphaFoldDB" id="A0A5J4V5W0"/>
<protein>
    <submittedName>
        <fullName evidence="4">Putative 5' nucleotidase family protein</fullName>
    </submittedName>
</protein>
<keyword evidence="2" id="KW-0812">Transmembrane</keyword>
<dbReference type="SUPFAM" id="SSF55816">
    <property type="entry name" value="5'-nucleotidase (syn. UDP-sugar hydrolase), C-terminal domain"/>
    <property type="match status" value="1"/>
</dbReference>
<sequence length="567" mass="63600">MVCLHGWINGNNHQSFLDADFGDVYNFIHHVKDSATENNKSIFAFDTGDLTQGTGLSDATPTQGEFIFNIAKKIPYSGLTVGNHELGSEACVDLIANDFAPYWQGKFISANVEYKDPYKKFADKYFNISLPNGQGRIVVLGFLYNLGSAAANIKITKVADTLTKEFMNEALQDSSDPSEKIRLVVSLCHIATDSAETEEIRRSIRSKLPKVPLILLTGHSHMYRTRNYSTYSNPPDKYSFAMESAYYLTQIGRISVILSDSESVDPIFEYRFINGTKDDIQKAAGFINGTKGDILWETDEGTEIRKLIKEKYEELRLSEVIGNAPKTFYRNPAYAQIASGQALYSYIVDQMMPDHGPYSQLAIPECNTVDEVITVGVLGPSSVRYDLYEGPVILNDIFTIDPFNDQLFVFEGVDGVDMQKVMGQDTNQQIKTLQKEFIDYGDKKEISNVTIDPTKKYEIVATSYDYKGVQTALNKVVIGKYSAKETSIGMRQMLIDYVKKYWSSDIDPQPTEIDPSPTDTSLPGISKSDPDDPYLSSQYSYSGKISIKTSFIFVYIFIPLLFVTFNV</sequence>
<name>A0A5J4V5W0_9EUKA</name>
<dbReference type="GO" id="GO:0005829">
    <property type="term" value="C:cytosol"/>
    <property type="evidence" value="ECO:0007669"/>
    <property type="project" value="TreeGrafter"/>
</dbReference>
<comment type="caution">
    <text evidence="4">The sequence shown here is derived from an EMBL/GenBank/DDBJ whole genome shotgun (WGS) entry which is preliminary data.</text>
</comment>
<evidence type="ECO:0000259" key="3">
    <source>
        <dbReference type="Pfam" id="PF00149"/>
    </source>
</evidence>
<keyword evidence="2" id="KW-1133">Transmembrane helix</keyword>
<evidence type="ECO:0000256" key="1">
    <source>
        <dbReference type="SAM" id="MobiDB-lite"/>
    </source>
</evidence>